<dbReference type="AlphaFoldDB" id="A0A1I6LRL4"/>
<evidence type="ECO:0000313" key="1">
    <source>
        <dbReference type="EMBL" id="SFS06101.1"/>
    </source>
</evidence>
<reference evidence="1 2" key="1">
    <citation type="submission" date="2016-10" db="EMBL/GenBank/DDBJ databases">
        <authorList>
            <person name="de Groot N.N."/>
        </authorList>
    </citation>
    <scope>NUCLEOTIDE SEQUENCE [LARGE SCALE GENOMIC DNA]</scope>
    <source>
        <strain evidence="1 2">DSM 21001</strain>
    </source>
</reference>
<protein>
    <recommendedName>
        <fullName evidence="3">DUF2442 domain-containing protein</fullName>
    </recommendedName>
</protein>
<dbReference type="Proteomes" id="UP000199024">
    <property type="component" value="Unassembled WGS sequence"/>
</dbReference>
<proteinExistence type="predicted"/>
<sequence>MEPLCITETECIDNGVLVTFDNGVTALFSAPFLFAHLSEAIEVCDTGL</sequence>
<gene>
    <name evidence="1" type="ORF">SAMN05421771_1166</name>
</gene>
<evidence type="ECO:0000313" key="2">
    <source>
        <dbReference type="Proteomes" id="UP000199024"/>
    </source>
</evidence>
<accession>A0A1I6LRL4</accession>
<keyword evidence="2" id="KW-1185">Reference proteome</keyword>
<organism evidence="1 2">
    <name type="scientific">Granulicella pectinivorans</name>
    <dbReference type="NCBI Taxonomy" id="474950"/>
    <lineage>
        <taxon>Bacteria</taxon>
        <taxon>Pseudomonadati</taxon>
        <taxon>Acidobacteriota</taxon>
        <taxon>Terriglobia</taxon>
        <taxon>Terriglobales</taxon>
        <taxon>Acidobacteriaceae</taxon>
        <taxon>Granulicella</taxon>
    </lineage>
</organism>
<evidence type="ECO:0008006" key="3">
    <source>
        <dbReference type="Google" id="ProtNLM"/>
    </source>
</evidence>
<dbReference type="EMBL" id="FOZL01000001">
    <property type="protein sequence ID" value="SFS06101.1"/>
    <property type="molecule type" value="Genomic_DNA"/>
</dbReference>
<name>A0A1I6LRL4_9BACT</name>
<dbReference type="RefSeq" id="WP_175528885.1">
    <property type="nucleotide sequence ID" value="NZ_FOZL01000001.1"/>
</dbReference>